<evidence type="ECO:0000256" key="8">
    <source>
        <dbReference type="SAM" id="MobiDB-lite"/>
    </source>
</evidence>
<feature type="DNA-binding region" description="Fork-head" evidence="6">
    <location>
        <begin position="1"/>
        <end position="53"/>
    </location>
</feature>
<proteinExistence type="predicted"/>
<dbReference type="GO" id="GO:0000981">
    <property type="term" value="F:DNA-binding transcription factor activity, RNA polymerase II-specific"/>
    <property type="evidence" value="ECO:0007669"/>
    <property type="project" value="TreeGrafter"/>
</dbReference>
<keyword evidence="3 6" id="KW-0238">DNA-binding</keyword>
<keyword evidence="7" id="KW-0175">Coiled coil</keyword>
<feature type="coiled-coil region" evidence="7">
    <location>
        <begin position="134"/>
        <end position="161"/>
    </location>
</feature>
<dbReference type="SMART" id="SM00339">
    <property type="entry name" value="FH"/>
    <property type="match status" value="1"/>
</dbReference>
<dbReference type="OrthoDB" id="691130at2759"/>
<dbReference type="AlphaFoldDB" id="A0A7R8CAZ0"/>
<accession>A0A7R8CAZ0</accession>
<dbReference type="PANTHER" id="PTHR45881:SF1">
    <property type="entry name" value="FORK HEAD PROTEIN HOMOLOG 2"/>
    <property type="match status" value="1"/>
</dbReference>
<evidence type="ECO:0000313" key="10">
    <source>
        <dbReference type="Proteomes" id="UP000675881"/>
    </source>
</evidence>
<sequence>MLSMKDTHGDKNWQNSIRHNLSLNKCFVKVARSKDEPGKGGFWILDSNEYQSIPSTDTSSQMPFQPIPFTKPSPSLSSSTFSTAPSPHYVSNSNNKRKKNIKEVQNTKICRRFVGSKISSKFNHHYSNNNSGPFEGLRGIVEEDEEEIEEQEEEEEESEHNGRDFVDFEMIFKNEKYFEMNPPSHYYGYEEGFGHSVELSPHPSSVSTTPADSSLEFTPFTSDNNFNLEQFLTLDADQIAENRNMFSSSLI</sequence>
<organism evidence="9 10">
    <name type="scientific">Lepeophtheirus salmonis</name>
    <name type="common">Salmon louse</name>
    <name type="synonym">Caligus salmonis</name>
    <dbReference type="NCBI Taxonomy" id="72036"/>
    <lineage>
        <taxon>Eukaryota</taxon>
        <taxon>Metazoa</taxon>
        <taxon>Ecdysozoa</taxon>
        <taxon>Arthropoda</taxon>
        <taxon>Crustacea</taxon>
        <taxon>Multicrustacea</taxon>
        <taxon>Hexanauplia</taxon>
        <taxon>Copepoda</taxon>
        <taxon>Siphonostomatoida</taxon>
        <taxon>Caligidae</taxon>
        <taxon>Lepeophtheirus</taxon>
    </lineage>
</organism>
<dbReference type="GO" id="GO:0005634">
    <property type="term" value="C:nucleus"/>
    <property type="evidence" value="ECO:0007669"/>
    <property type="project" value="UniProtKB-SubCell"/>
</dbReference>
<dbReference type="GO" id="GO:0000978">
    <property type="term" value="F:RNA polymerase II cis-regulatory region sequence-specific DNA binding"/>
    <property type="evidence" value="ECO:0007669"/>
    <property type="project" value="TreeGrafter"/>
</dbReference>
<keyword evidence="4" id="KW-0804">Transcription</keyword>
<dbReference type="PROSITE" id="PS50039">
    <property type="entry name" value="FORK_HEAD_3"/>
    <property type="match status" value="1"/>
</dbReference>
<evidence type="ECO:0000256" key="2">
    <source>
        <dbReference type="ARBA" id="ARBA00023015"/>
    </source>
</evidence>
<dbReference type="Gene3D" id="1.10.10.10">
    <property type="entry name" value="Winged helix-like DNA-binding domain superfamily/Winged helix DNA-binding domain"/>
    <property type="match status" value="1"/>
</dbReference>
<dbReference type="EMBL" id="HG994580">
    <property type="protein sequence ID" value="CAF2753357.1"/>
    <property type="molecule type" value="Genomic_DNA"/>
</dbReference>
<gene>
    <name evidence="9" type="ORF">LSAA_586</name>
</gene>
<keyword evidence="10" id="KW-1185">Reference proteome</keyword>
<name>A0A7R8CAZ0_LEPSM</name>
<evidence type="ECO:0000256" key="1">
    <source>
        <dbReference type="ARBA" id="ARBA00004123"/>
    </source>
</evidence>
<evidence type="ECO:0000256" key="6">
    <source>
        <dbReference type="PROSITE-ProRule" id="PRU00089"/>
    </source>
</evidence>
<feature type="region of interest" description="Disordered" evidence="8">
    <location>
        <begin position="71"/>
        <end position="94"/>
    </location>
</feature>
<evidence type="ECO:0000256" key="4">
    <source>
        <dbReference type="ARBA" id="ARBA00023163"/>
    </source>
</evidence>
<evidence type="ECO:0000313" key="9">
    <source>
        <dbReference type="EMBL" id="CAF2753357.1"/>
    </source>
</evidence>
<keyword evidence="5 6" id="KW-0539">Nucleus</keyword>
<dbReference type="InterPro" id="IPR036390">
    <property type="entry name" value="WH_DNA-bd_sf"/>
</dbReference>
<comment type="subcellular location">
    <subcellularLocation>
        <location evidence="1 6">Nucleus</location>
    </subcellularLocation>
</comment>
<evidence type="ECO:0000256" key="5">
    <source>
        <dbReference type="ARBA" id="ARBA00023242"/>
    </source>
</evidence>
<dbReference type="InterPro" id="IPR036388">
    <property type="entry name" value="WH-like_DNA-bd_sf"/>
</dbReference>
<evidence type="ECO:0000256" key="3">
    <source>
        <dbReference type="ARBA" id="ARBA00023125"/>
    </source>
</evidence>
<dbReference type="Proteomes" id="UP000675881">
    <property type="component" value="Chromosome 1"/>
</dbReference>
<dbReference type="Pfam" id="PF00250">
    <property type="entry name" value="Forkhead"/>
    <property type="match status" value="1"/>
</dbReference>
<feature type="compositionally biased region" description="Low complexity" evidence="8">
    <location>
        <begin position="72"/>
        <end position="94"/>
    </location>
</feature>
<protein>
    <submittedName>
        <fullName evidence="9">FOXJ1</fullName>
    </submittedName>
</protein>
<evidence type="ECO:0000256" key="7">
    <source>
        <dbReference type="SAM" id="Coils"/>
    </source>
</evidence>
<dbReference type="PANTHER" id="PTHR45881">
    <property type="entry name" value="CHECKPOINT SUPPRESSOR 1-LIKE, ISOFORM A-RELATED"/>
    <property type="match status" value="1"/>
</dbReference>
<dbReference type="PROSITE" id="PS00658">
    <property type="entry name" value="FORK_HEAD_2"/>
    <property type="match status" value="1"/>
</dbReference>
<reference evidence="9" key="1">
    <citation type="submission" date="2021-02" db="EMBL/GenBank/DDBJ databases">
        <authorList>
            <person name="Bekaert M."/>
        </authorList>
    </citation>
    <scope>NUCLEOTIDE SEQUENCE</scope>
    <source>
        <strain evidence="9">IoA-00</strain>
    </source>
</reference>
<dbReference type="InterPro" id="IPR030456">
    <property type="entry name" value="TF_fork_head_CS_2"/>
</dbReference>
<dbReference type="InterPro" id="IPR001766">
    <property type="entry name" value="Fork_head_dom"/>
</dbReference>
<keyword evidence="2" id="KW-0805">Transcription regulation</keyword>
<dbReference type="SUPFAM" id="SSF46785">
    <property type="entry name" value="Winged helix' DNA-binding domain"/>
    <property type="match status" value="1"/>
</dbReference>